<protein>
    <submittedName>
        <fullName evidence="1">Uncharacterized protein</fullName>
    </submittedName>
</protein>
<keyword evidence="2" id="KW-1185">Reference proteome</keyword>
<organism evidence="1">
    <name type="scientific">Medioppia subpectinata</name>
    <dbReference type="NCBI Taxonomy" id="1979941"/>
    <lineage>
        <taxon>Eukaryota</taxon>
        <taxon>Metazoa</taxon>
        <taxon>Ecdysozoa</taxon>
        <taxon>Arthropoda</taxon>
        <taxon>Chelicerata</taxon>
        <taxon>Arachnida</taxon>
        <taxon>Acari</taxon>
        <taxon>Acariformes</taxon>
        <taxon>Sarcoptiformes</taxon>
        <taxon>Oribatida</taxon>
        <taxon>Brachypylina</taxon>
        <taxon>Oppioidea</taxon>
        <taxon>Oppiidae</taxon>
        <taxon>Medioppia</taxon>
    </lineage>
</organism>
<dbReference type="EMBL" id="OC897923">
    <property type="protein sequence ID" value="CAD7648412.1"/>
    <property type="molecule type" value="Genomic_DNA"/>
</dbReference>
<dbReference type="AlphaFoldDB" id="A0A7R9QKQ1"/>
<reference evidence="1" key="1">
    <citation type="submission" date="2020-11" db="EMBL/GenBank/DDBJ databases">
        <authorList>
            <person name="Tran Van P."/>
        </authorList>
    </citation>
    <scope>NUCLEOTIDE SEQUENCE</scope>
</reference>
<dbReference type="Proteomes" id="UP000759131">
    <property type="component" value="Unassembled WGS sequence"/>
</dbReference>
<proteinExistence type="predicted"/>
<name>A0A7R9QKQ1_9ACAR</name>
<evidence type="ECO:0000313" key="2">
    <source>
        <dbReference type="Proteomes" id="UP000759131"/>
    </source>
</evidence>
<evidence type="ECO:0000313" key="1">
    <source>
        <dbReference type="EMBL" id="CAD7648412.1"/>
    </source>
</evidence>
<dbReference type="EMBL" id="CAJPIZ010043348">
    <property type="protein sequence ID" value="CAG2121976.1"/>
    <property type="molecule type" value="Genomic_DNA"/>
</dbReference>
<gene>
    <name evidence="1" type="ORF">OSB1V03_LOCUS21922</name>
</gene>
<sequence length="34" mass="4020">MNWRPLEVPVSGKRNELSLRNRTRILVSREGLNK</sequence>
<accession>A0A7R9QKQ1</accession>